<organism evidence="1 2">
    <name type="scientific">Meloidogyne enterolobii</name>
    <name type="common">Root-knot nematode worm</name>
    <name type="synonym">Meloidogyne mayaguensis</name>
    <dbReference type="NCBI Taxonomy" id="390850"/>
    <lineage>
        <taxon>Eukaryota</taxon>
        <taxon>Metazoa</taxon>
        <taxon>Ecdysozoa</taxon>
        <taxon>Nematoda</taxon>
        <taxon>Chromadorea</taxon>
        <taxon>Rhabditida</taxon>
        <taxon>Tylenchina</taxon>
        <taxon>Tylenchomorpha</taxon>
        <taxon>Tylenchoidea</taxon>
        <taxon>Meloidogynidae</taxon>
        <taxon>Meloidogyninae</taxon>
        <taxon>Meloidogyne</taxon>
    </lineage>
</organism>
<name>A0ACB1B0S0_MELEN</name>
<keyword evidence="2" id="KW-1185">Reference proteome</keyword>
<evidence type="ECO:0000313" key="2">
    <source>
        <dbReference type="Proteomes" id="UP001497535"/>
    </source>
</evidence>
<reference evidence="1" key="1">
    <citation type="submission" date="2023-11" db="EMBL/GenBank/DDBJ databases">
        <authorList>
            <person name="Poullet M."/>
        </authorList>
    </citation>
    <scope>NUCLEOTIDE SEQUENCE</scope>
    <source>
        <strain evidence="1">E1834</strain>
    </source>
</reference>
<dbReference type="EMBL" id="CAVMJV010000153">
    <property type="protein sequence ID" value="CAK5115244.1"/>
    <property type="molecule type" value="Genomic_DNA"/>
</dbReference>
<gene>
    <name evidence="1" type="ORF">MENTE1834_LOCUS45550</name>
</gene>
<evidence type="ECO:0000313" key="1">
    <source>
        <dbReference type="EMBL" id="CAK5115244.1"/>
    </source>
</evidence>
<sequence>MKREIKALIIKVSGYRMLFSLLLIISLLIEMYFTYYYHICRAYLTFYISQ</sequence>
<comment type="caution">
    <text evidence="1">The sequence shown here is derived from an EMBL/GenBank/DDBJ whole genome shotgun (WGS) entry which is preliminary data.</text>
</comment>
<proteinExistence type="predicted"/>
<accession>A0ACB1B0S0</accession>
<protein>
    <submittedName>
        <fullName evidence="1">Uncharacterized protein</fullName>
    </submittedName>
</protein>
<dbReference type="Proteomes" id="UP001497535">
    <property type="component" value="Unassembled WGS sequence"/>
</dbReference>